<dbReference type="AlphaFoldDB" id="A0A0R1VU37"/>
<dbReference type="PATRIC" id="fig|1423750.3.peg.1111"/>
<keyword evidence="6" id="KW-1133">Transmembrane helix</keyword>
<proteinExistence type="inferred from homology"/>
<dbReference type="FunFam" id="3.10.105.10:FF:000001">
    <property type="entry name" value="Oligopeptide ABC transporter, oligopeptide-binding protein"/>
    <property type="match status" value="1"/>
</dbReference>
<evidence type="ECO:0000256" key="4">
    <source>
        <dbReference type="ARBA" id="ARBA00022729"/>
    </source>
</evidence>
<dbReference type="Gene3D" id="3.40.190.10">
    <property type="entry name" value="Periplasmic binding protein-like II"/>
    <property type="match status" value="1"/>
</dbReference>
<evidence type="ECO:0000256" key="5">
    <source>
        <dbReference type="ARBA" id="ARBA00022856"/>
    </source>
</evidence>
<keyword evidence="5" id="KW-0653">Protein transport</keyword>
<organism evidence="8 9">
    <name type="scientific">Liquorilactobacillus ghanensis DSM 18630</name>
    <dbReference type="NCBI Taxonomy" id="1423750"/>
    <lineage>
        <taxon>Bacteria</taxon>
        <taxon>Bacillati</taxon>
        <taxon>Bacillota</taxon>
        <taxon>Bacilli</taxon>
        <taxon>Lactobacillales</taxon>
        <taxon>Lactobacillaceae</taxon>
        <taxon>Liquorilactobacillus</taxon>
    </lineage>
</organism>
<evidence type="ECO:0000259" key="7">
    <source>
        <dbReference type="Pfam" id="PF00496"/>
    </source>
</evidence>
<evidence type="ECO:0000256" key="6">
    <source>
        <dbReference type="SAM" id="Phobius"/>
    </source>
</evidence>
<dbReference type="RefSeq" id="WP_157060680.1">
    <property type="nucleotide sequence ID" value="NZ_AZGB01000016.1"/>
</dbReference>
<dbReference type="GO" id="GO:1904680">
    <property type="term" value="F:peptide transmembrane transporter activity"/>
    <property type="evidence" value="ECO:0007669"/>
    <property type="project" value="TreeGrafter"/>
</dbReference>
<dbReference type="Proteomes" id="UP000051451">
    <property type="component" value="Unassembled WGS sequence"/>
</dbReference>
<keyword evidence="6" id="KW-0472">Membrane</keyword>
<dbReference type="GO" id="GO:0043190">
    <property type="term" value="C:ATP-binding cassette (ABC) transporter complex"/>
    <property type="evidence" value="ECO:0007669"/>
    <property type="project" value="InterPro"/>
</dbReference>
<dbReference type="GO" id="GO:0015833">
    <property type="term" value="P:peptide transport"/>
    <property type="evidence" value="ECO:0007669"/>
    <property type="project" value="UniProtKB-KW"/>
</dbReference>
<dbReference type="CDD" id="cd08504">
    <property type="entry name" value="PBP2_OppA"/>
    <property type="match status" value="1"/>
</dbReference>
<name>A0A0R1VU37_9LACO</name>
<dbReference type="PANTHER" id="PTHR30290">
    <property type="entry name" value="PERIPLASMIC BINDING COMPONENT OF ABC TRANSPORTER"/>
    <property type="match status" value="1"/>
</dbReference>
<keyword evidence="9" id="KW-1185">Reference proteome</keyword>
<evidence type="ECO:0000256" key="2">
    <source>
        <dbReference type="ARBA" id="ARBA00005695"/>
    </source>
</evidence>
<keyword evidence="5" id="KW-0571">Peptide transport</keyword>
<dbReference type="PANTHER" id="PTHR30290:SF10">
    <property type="entry name" value="PERIPLASMIC OLIGOPEPTIDE-BINDING PROTEIN-RELATED"/>
    <property type="match status" value="1"/>
</dbReference>
<dbReference type="GeneID" id="98319105"/>
<keyword evidence="3" id="KW-0813">Transport</keyword>
<dbReference type="Gene3D" id="3.10.105.10">
    <property type="entry name" value="Dipeptide-binding Protein, Domain 3"/>
    <property type="match status" value="1"/>
</dbReference>
<comment type="similarity">
    <text evidence="2">Belongs to the bacterial solute-binding protein 5 family.</text>
</comment>
<dbReference type="STRING" id="1423750.FC89_GL001086"/>
<dbReference type="FunFam" id="3.90.76.10:FF:000001">
    <property type="entry name" value="Oligopeptide ABC transporter substrate-binding protein"/>
    <property type="match status" value="1"/>
</dbReference>
<dbReference type="GO" id="GO:0030288">
    <property type="term" value="C:outer membrane-bounded periplasmic space"/>
    <property type="evidence" value="ECO:0007669"/>
    <property type="project" value="UniProtKB-ARBA"/>
</dbReference>
<reference evidence="8 9" key="1">
    <citation type="journal article" date="2015" name="Genome Announc.">
        <title>Expanding the biotechnology potential of lactobacilli through comparative genomics of 213 strains and associated genera.</title>
        <authorList>
            <person name="Sun Z."/>
            <person name="Harris H.M."/>
            <person name="McCann A."/>
            <person name="Guo C."/>
            <person name="Argimon S."/>
            <person name="Zhang W."/>
            <person name="Yang X."/>
            <person name="Jeffery I.B."/>
            <person name="Cooney J.C."/>
            <person name="Kagawa T.F."/>
            <person name="Liu W."/>
            <person name="Song Y."/>
            <person name="Salvetti E."/>
            <person name="Wrobel A."/>
            <person name="Rasinkangas P."/>
            <person name="Parkhill J."/>
            <person name="Rea M.C."/>
            <person name="O'Sullivan O."/>
            <person name="Ritari J."/>
            <person name="Douillard F.P."/>
            <person name="Paul Ross R."/>
            <person name="Yang R."/>
            <person name="Briner A.E."/>
            <person name="Felis G.E."/>
            <person name="de Vos W.M."/>
            <person name="Barrangou R."/>
            <person name="Klaenhammer T.R."/>
            <person name="Caufield P.W."/>
            <person name="Cui Y."/>
            <person name="Zhang H."/>
            <person name="O'Toole P.W."/>
        </authorList>
    </citation>
    <scope>NUCLEOTIDE SEQUENCE [LARGE SCALE GENOMIC DNA]</scope>
    <source>
        <strain evidence="8 9">DSM 18630</strain>
    </source>
</reference>
<dbReference type="PIRSF" id="PIRSF002741">
    <property type="entry name" value="MppA"/>
    <property type="match status" value="1"/>
</dbReference>
<keyword evidence="6" id="KW-0812">Transmembrane</keyword>
<dbReference type="InterPro" id="IPR039424">
    <property type="entry name" value="SBP_5"/>
</dbReference>
<dbReference type="OrthoDB" id="403896at2"/>
<protein>
    <submittedName>
        <fullName evidence="8">ABC transporter periplasmic protein</fullName>
    </submittedName>
</protein>
<sequence>MNQKRYKKYLGWLIAAIVVIGGIISWQSLAKNKQKSSTKATRQTINLAASYPITSLDVAKITDRTSFNQIDNVGEGLYQYDKNGNALKALATKTNVSANKRVYTINIRKNTKWSNGDLVTAKDFVYSWQHAVNPKTASQYTYLFTNIKNAAQIIAGKKAATALGVKAIGKYRLRIWLNQPQAYFTKILARETLYPIDQRIAEKYGSKYGTSAAKTVYNGPFVLTGWNGTNDTWQLKKNPQYWNKKQVKLSSIKYQVVKDPATAYNLYKTKKLDLITLTGDQIKQLQHNKNIVKRNLAGTEYLEYNVRKSSPVANRNVRLAISLALDRNELINNILQNDAKPADSIVPSNFVKNPQTKVDYTKEVKVKNTTDYKPKLAQQLFKQGLQQLNKKELTVTLMIGTDDITKKTAEFIQSQLETHLKGLKVQLKTMPVNVKLARRASGDFDLDLIGWTADFADPITFLQMFTSDSTQNHLGWSNTEYDSLIANANQKNAGNVDRRWTDLVKAGQVLSREQPITPLYEMNTIDLVNSHLKDVVYDSVNGHYSYKQAYLSQN</sequence>
<dbReference type="Gene3D" id="3.90.76.10">
    <property type="entry name" value="Dipeptide-binding Protein, Domain 1"/>
    <property type="match status" value="1"/>
</dbReference>
<dbReference type="SUPFAM" id="SSF53850">
    <property type="entry name" value="Periplasmic binding protein-like II"/>
    <property type="match status" value="1"/>
</dbReference>
<comment type="subcellular location">
    <subcellularLocation>
        <location evidence="1">Cell envelope</location>
    </subcellularLocation>
</comment>
<gene>
    <name evidence="8" type="ORF">FC89_GL001086</name>
</gene>
<feature type="transmembrane region" description="Helical" evidence="6">
    <location>
        <begin position="9"/>
        <end position="29"/>
    </location>
</feature>
<evidence type="ECO:0000256" key="1">
    <source>
        <dbReference type="ARBA" id="ARBA00004196"/>
    </source>
</evidence>
<dbReference type="EMBL" id="AZGB01000016">
    <property type="protein sequence ID" value="KRM06214.1"/>
    <property type="molecule type" value="Genomic_DNA"/>
</dbReference>
<comment type="caution">
    <text evidence="8">The sequence shown here is derived from an EMBL/GenBank/DDBJ whole genome shotgun (WGS) entry which is preliminary data.</text>
</comment>
<dbReference type="Pfam" id="PF00496">
    <property type="entry name" value="SBP_bac_5"/>
    <property type="match status" value="1"/>
</dbReference>
<evidence type="ECO:0000313" key="9">
    <source>
        <dbReference type="Proteomes" id="UP000051451"/>
    </source>
</evidence>
<dbReference type="InterPro" id="IPR000914">
    <property type="entry name" value="SBP_5_dom"/>
</dbReference>
<feature type="domain" description="Solute-binding protein family 5" evidence="7">
    <location>
        <begin position="89"/>
        <end position="471"/>
    </location>
</feature>
<accession>A0A0R1VU37</accession>
<keyword evidence="4" id="KW-0732">Signal</keyword>
<dbReference type="InterPro" id="IPR030678">
    <property type="entry name" value="Peptide/Ni-bd"/>
</dbReference>
<evidence type="ECO:0000313" key="8">
    <source>
        <dbReference type="EMBL" id="KRM06214.1"/>
    </source>
</evidence>
<evidence type="ECO:0000256" key="3">
    <source>
        <dbReference type="ARBA" id="ARBA00022448"/>
    </source>
</evidence>